<organism evidence="9 10">
    <name type="scientific">Peptoniphilus lacrimalis</name>
    <dbReference type="NCBI Taxonomy" id="33031"/>
    <lineage>
        <taxon>Bacteria</taxon>
        <taxon>Bacillati</taxon>
        <taxon>Bacillota</taxon>
        <taxon>Tissierellia</taxon>
        <taxon>Tissierellales</taxon>
        <taxon>Peptoniphilaceae</taxon>
        <taxon>Peptoniphilus</taxon>
    </lineage>
</organism>
<evidence type="ECO:0000256" key="3">
    <source>
        <dbReference type="ARBA" id="ARBA00022475"/>
    </source>
</evidence>
<dbReference type="Proteomes" id="UP000255517">
    <property type="component" value="Unassembled WGS sequence"/>
</dbReference>
<comment type="subcellular location">
    <subcellularLocation>
        <location evidence="1">Cell membrane</location>
        <topology evidence="1">Multi-pass membrane protein</topology>
    </subcellularLocation>
</comment>
<dbReference type="InterPro" id="IPR037185">
    <property type="entry name" value="EmrE-like"/>
</dbReference>
<dbReference type="InterPro" id="IPR000620">
    <property type="entry name" value="EamA_dom"/>
</dbReference>
<evidence type="ECO:0000256" key="7">
    <source>
        <dbReference type="SAM" id="Phobius"/>
    </source>
</evidence>
<proteinExistence type="inferred from homology"/>
<reference evidence="9 10" key="1">
    <citation type="submission" date="2018-06" db="EMBL/GenBank/DDBJ databases">
        <authorList>
            <consortium name="Pathogen Informatics"/>
            <person name="Doyle S."/>
        </authorList>
    </citation>
    <scope>NUCLEOTIDE SEQUENCE [LARGE SCALE GENOMIC DNA]</scope>
    <source>
        <strain evidence="9 10">NCTC13149</strain>
    </source>
</reference>
<evidence type="ECO:0000256" key="2">
    <source>
        <dbReference type="ARBA" id="ARBA00007362"/>
    </source>
</evidence>
<name>A0A379C6I7_9FIRM</name>
<evidence type="ECO:0000256" key="6">
    <source>
        <dbReference type="ARBA" id="ARBA00023136"/>
    </source>
</evidence>
<evidence type="ECO:0000256" key="1">
    <source>
        <dbReference type="ARBA" id="ARBA00004651"/>
    </source>
</evidence>
<dbReference type="InterPro" id="IPR051258">
    <property type="entry name" value="Diverse_Substrate_Transporter"/>
</dbReference>
<dbReference type="EMBL" id="UGSZ01000001">
    <property type="protein sequence ID" value="SUB57854.1"/>
    <property type="molecule type" value="Genomic_DNA"/>
</dbReference>
<protein>
    <submittedName>
        <fullName evidence="9">Putative DMT superfamily transporter inner membrane protein</fullName>
    </submittedName>
</protein>
<dbReference type="PANTHER" id="PTHR42920">
    <property type="entry name" value="OS03G0707200 PROTEIN-RELATED"/>
    <property type="match status" value="1"/>
</dbReference>
<dbReference type="GO" id="GO:0005886">
    <property type="term" value="C:plasma membrane"/>
    <property type="evidence" value="ECO:0007669"/>
    <property type="project" value="UniProtKB-SubCell"/>
</dbReference>
<feature type="transmembrane region" description="Helical" evidence="7">
    <location>
        <begin position="128"/>
        <end position="145"/>
    </location>
</feature>
<gene>
    <name evidence="9" type="ORF">NCTC13149_01714</name>
</gene>
<dbReference type="Pfam" id="PF00892">
    <property type="entry name" value="EamA"/>
    <property type="match status" value="2"/>
</dbReference>
<dbReference type="STRING" id="1122949.GCA_000378725_01296"/>
<dbReference type="AlphaFoldDB" id="A0A379C6I7"/>
<evidence type="ECO:0000313" key="10">
    <source>
        <dbReference type="Proteomes" id="UP000255517"/>
    </source>
</evidence>
<keyword evidence="4 7" id="KW-0812">Transmembrane</keyword>
<evidence type="ECO:0000259" key="8">
    <source>
        <dbReference type="Pfam" id="PF00892"/>
    </source>
</evidence>
<feature type="domain" description="EamA" evidence="8">
    <location>
        <begin position="155"/>
        <end position="285"/>
    </location>
</feature>
<feature type="transmembrane region" description="Helical" evidence="7">
    <location>
        <begin position="270"/>
        <end position="288"/>
    </location>
</feature>
<evidence type="ECO:0000313" key="9">
    <source>
        <dbReference type="EMBL" id="SUB57854.1"/>
    </source>
</evidence>
<evidence type="ECO:0000256" key="5">
    <source>
        <dbReference type="ARBA" id="ARBA00022989"/>
    </source>
</evidence>
<feature type="transmembrane region" description="Helical" evidence="7">
    <location>
        <begin position="68"/>
        <end position="91"/>
    </location>
</feature>
<keyword evidence="3" id="KW-1003">Cell membrane</keyword>
<feature type="transmembrane region" description="Helical" evidence="7">
    <location>
        <begin position="214"/>
        <end position="232"/>
    </location>
</feature>
<comment type="similarity">
    <text evidence="2">Belongs to the EamA transporter family.</text>
</comment>
<dbReference type="OrthoDB" id="9804865at2"/>
<evidence type="ECO:0000256" key="4">
    <source>
        <dbReference type="ARBA" id="ARBA00022692"/>
    </source>
</evidence>
<feature type="transmembrane region" description="Helical" evidence="7">
    <location>
        <begin position="244"/>
        <end position="264"/>
    </location>
</feature>
<feature type="domain" description="EamA" evidence="8">
    <location>
        <begin position="7"/>
        <end position="144"/>
    </location>
</feature>
<feature type="transmembrane region" description="Helical" evidence="7">
    <location>
        <begin position="103"/>
        <end position="121"/>
    </location>
</feature>
<keyword evidence="6 7" id="KW-0472">Membrane</keyword>
<feature type="transmembrane region" description="Helical" evidence="7">
    <location>
        <begin position="36"/>
        <end position="56"/>
    </location>
</feature>
<accession>A0A379C6I7</accession>
<sequence>MTREFKSVIMLLISAIIWGFSYVAQALGLQEVGPFTFNTARSFVACIFLWLTYLFFKKTSNYYKNEIFSLKSTIIFGSVCGLLMTVATNFQQMGIIGTTTGKAGFLTATYIVLIPIFDFFLGKKIKPRIILCVFFAMVGTYLLSVKENFTINGYDLLVLFSAIFFALHIMVMTKLPNDCQAILASLTQFFVVMLVSLVIAIFKEEIVLASLKAAIPAILFVGVLSSGVGFTLQMIAIKDIDPTIGSLVSSLESVFAAVGGWMILGQKMNLREITGCIIILVVTIIAQLPSKKKV</sequence>
<dbReference type="PANTHER" id="PTHR42920:SF5">
    <property type="entry name" value="EAMA DOMAIN-CONTAINING PROTEIN"/>
    <property type="match status" value="1"/>
</dbReference>
<feature type="transmembrane region" description="Helical" evidence="7">
    <location>
        <begin position="181"/>
        <end position="202"/>
    </location>
</feature>
<keyword evidence="5 7" id="KW-1133">Transmembrane helix</keyword>
<dbReference type="RefSeq" id="WP_019034998.1">
    <property type="nucleotide sequence ID" value="NZ_UGSZ01000001.1"/>
</dbReference>
<dbReference type="SUPFAM" id="SSF103481">
    <property type="entry name" value="Multidrug resistance efflux transporter EmrE"/>
    <property type="match status" value="2"/>
</dbReference>